<sequence>MSLLEGTPATGTRVVEPLQGTGTIVVGGGCAGLALAVAAAEGRPDAAVTVLDARRDGSDPRTWCYWDVGAALLPEAVSASWTRWEIRTTAGSAVGEDPDHPYRMVRARDYRAAARRRLARSGGVRLQEGVRVEQPLRAGGSAARVIDARGAGAAEPLRPGRVRLQQRFLGQWIRTARPVFDPSTATLMDFPAQERGSGVRFVYVLPVSATSALVEATVFATGAHDRPPSREQIQEYVRERWGLADDEWAVEEEEAGSIPMTDQPVGASHAAFGMRAGIARPSTGYAFTRIQLAARDAAIALVDGGPLPVLRDPWRLRALDGVFLRFLRDQPHRAPEAFLRMFAGLPGPLTVRFLTERSTPIDELRLILALPKAPFLRAAATAIAERLAALLPRR</sequence>
<dbReference type="RefSeq" id="WP_345482091.1">
    <property type="nucleotide sequence ID" value="NZ_BAABLP010000006.1"/>
</dbReference>
<protein>
    <submittedName>
        <fullName evidence="1">Lycopene cyclase family protein</fullName>
    </submittedName>
</protein>
<dbReference type="Proteomes" id="UP001500121">
    <property type="component" value="Unassembled WGS sequence"/>
</dbReference>
<dbReference type="EMBL" id="BAABLP010000006">
    <property type="protein sequence ID" value="GAA4754542.1"/>
    <property type="molecule type" value="Genomic_DNA"/>
</dbReference>
<dbReference type="SUPFAM" id="SSF51905">
    <property type="entry name" value="FAD/NAD(P)-binding domain"/>
    <property type="match status" value="1"/>
</dbReference>
<evidence type="ECO:0000313" key="1">
    <source>
        <dbReference type="EMBL" id="GAA4754542.1"/>
    </source>
</evidence>
<proteinExistence type="predicted"/>
<dbReference type="InterPro" id="IPR036188">
    <property type="entry name" value="FAD/NAD-bd_sf"/>
</dbReference>
<accession>A0ABP8ZFT2</accession>
<name>A0ABP8ZFT2_9MICO</name>
<dbReference type="Gene3D" id="3.50.50.60">
    <property type="entry name" value="FAD/NAD(P)-binding domain"/>
    <property type="match status" value="1"/>
</dbReference>
<gene>
    <name evidence="1" type="ORF">GCM10025783_29550</name>
</gene>
<reference evidence="2" key="1">
    <citation type="journal article" date="2019" name="Int. J. Syst. Evol. Microbiol.">
        <title>The Global Catalogue of Microorganisms (GCM) 10K type strain sequencing project: providing services to taxonomists for standard genome sequencing and annotation.</title>
        <authorList>
            <consortium name="The Broad Institute Genomics Platform"/>
            <consortium name="The Broad Institute Genome Sequencing Center for Infectious Disease"/>
            <person name="Wu L."/>
            <person name="Ma J."/>
        </authorList>
    </citation>
    <scope>NUCLEOTIDE SEQUENCE [LARGE SCALE GENOMIC DNA]</scope>
    <source>
        <strain evidence="2">JCM 19015</strain>
    </source>
</reference>
<dbReference type="Pfam" id="PF05834">
    <property type="entry name" value="Lycopene_cycl"/>
    <property type="match status" value="1"/>
</dbReference>
<comment type="caution">
    <text evidence="1">The sequence shown here is derived from an EMBL/GenBank/DDBJ whole genome shotgun (WGS) entry which is preliminary data.</text>
</comment>
<evidence type="ECO:0000313" key="2">
    <source>
        <dbReference type="Proteomes" id="UP001500121"/>
    </source>
</evidence>
<organism evidence="1 2">
    <name type="scientific">Amnibacterium soli</name>
    <dbReference type="NCBI Taxonomy" id="1282736"/>
    <lineage>
        <taxon>Bacteria</taxon>
        <taxon>Bacillati</taxon>
        <taxon>Actinomycetota</taxon>
        <taxon>Actinomycetes</taxon>
        <taxon>Micrococcales</taxon>
        <taxon>Microbacteriaceae</taxon>
        <taxon>Amnibacterium</taxon>
    </lineage>
</organism>
<keyword evidence="2" id="KW-1185">Reference proteome</keyword>